<feature type="coiled-coil region" evidence="2">
    <location>
        <begin position="117"/>
        <end position="182"/>
    </location>
</feature>
<dbReference type="AlphaFoldDB" id="A0A975ZPN1"/>
<keyword evidence="2" id="KW-0175">Coiled coil</keyword>
<dbReference type="GO" id="GO:1990281">
    <property type="term" value="C:efflux pump complex"/>
    <property type="evidence" value="ECO:0007669"/>
    <property type="project" value="TreeGrafter"/>
</dbReference>
<dbReference type="NCBIfam" id="TIGR01730">
    <property type="entry name" value="RND_mfp"/>
    <property type="match status" value="1"/>
</dbReference>
<dbReference type="InterPro" id="IPR006143">
    <property type="entry name" value="RND_pump_MFP"/>
</dbReference>
<dbReference type="Gene3D" id="2.40.30.170">
    <property type="match status" value="1"/>
</dbReference>
<dbReference type="EMBL" id="FNYY01000014">
    <property type="protein sequence ID" value="SEJ92311.1"/>
    <property type="molecule type" value="Genomic_DNA"/>
</dbReference>
<dbReference type="PANTHER" id="PTHR30469">
    <property type="entry name" value="MULTIDRUG RESISTANCE PROTEIN MDTA"/>
    <property type="match status" value="1"/>
</dbReference>
<comment type="similarity">
    <text evidence="1">Belongs to the membrane fusion protein (MFP) (TC 8.A.1) family.</text>
</comment>
<dbReference type="Gene3D" id="1.10.287.470">
    <property type="entry name" value="Helix hairpin bin"/>
    <property type="match status" value="1"/>
</dbReference>
<evidence type="ECO:0000313" key="5">
    <source>
        <dbReference type="EMBL" id="SEJ92311.1"/>
    </source>
</evidence>
<comment type="caution">
    <text evidence="5">The sequence shown here is derived from an EMBL/GenBank/DDBJ whole genome shotgun (WGS) entry which is preliminary data.</text>
</comment>
<dbReference type="Gene3D" id="2.40.50.100">
    <property type="match status" value="1"/>
</dbReference>
<proteinExistence type="inferred from homology"/>
<dbReference type="InterPro" id="IPR058625">
    <property type="entry name" value="MdtA-like_BSH"/>
</dbReference>
<dbReference type="Pfam" id="PF25917">
    <property type="entry name" value="BSH_RND"/>
    <property type="match status" value="1"/>
</dbReference>
<dbReference type="Gene3D" id="2.40.420.20">
    <property type="match status" value="1"/>
</dbReference>
<dbReference type="GeneID" id="80819673"/>
<dbReference type="GO" id="GO:0015562">
    <property type="term" value="F:efflux transmembrane transporter activity"/>
    <property type="evidence" value="ECO:0007669"/>
    <property type="project" value="TreeGrafter"/>
</dbReference>
<dbReference type="InterPro" id="IPR058792">
    <property type="entry name" value="Beta-barrel_RND_2"/>
</dbReference>
<reference evidence="5 6" key="1">
    <citation type="submission" date="2016-10" db="EMBL/GenBank/DDBJ databases">
        <authorList>
            <person name="Varghese N."/>
            <person name="Submissions S."/>
        </authorList>
    </citation>
    <scope>NUCLEOTIDE SEQUENCE [LARGE SCALE GENOMIC DNA]</scope>
    <source>
        <strain evidence="5 6">FF3</strain>
    </source>
</reference>
<dbReference type="RefSeq" id="WP_074837650.1">
    <property type="nucleotide sequence ID" value="NZ_FNYY01000014.1"/>
</dbReference>
<dbReference type="FunFam" id="2.40.30.170:FF:000010">
    <property type="entry name" value="Efflux RND transporter periplasmic adaptor subunit"/>
    <property type="match status" value="1"/>
</dbReference>
<evidence type="ECO:0000259" key="3">
    <source>
        <dbReference type="Pfam" id="PF25917"/>
    </source>
</evidence>
<feature type="domain" description="CusB-like beta-barrel" evidence="4">
    <location>
        <begin position="225"/>
        <end position="297"/>
    </location>
</feature>
<accession>A0A975ZPN1</accession>
<organism evidence="5 6">
    <name type="scientific">Marinovum algicola</name>
    <dbReference type="NCBI Taxonomy" id="42444"/>
    <lineage>
        <taxon>Bacteria</taxon>
        <taxon>Pseudomonadati</taxon>
        <taxon>Pseudomonadota</taxon>
        <taxon>Alphaproteobacteria</taxon>
        <taxon>Rhodobacterales</taxon>
        <taxon>Roseobacteraceae</taxon>
        <taxon>Marinovum</taxon>
    </lineage>
</organism>
<dbReference type="Pfam" id="PF25954">
    <property type="entry name" value="Beta-barrel_RND_2"/>
    <property type="match status" value="1"/>
</dbReference>
<evidence type="ECO:0000313" key="6">
    <source>
        <dbReference type="Proteomes" id="UP000182932"/>
    </source>
</evidence>
<evidence type="ECO:0000256" key="2">
    <source>
        <dbReference type="SAM" id="Coils"/>
    </source>
</evidence>
<evidence type="ECO:0000256" key="1">
    <source>
        <dbReference type="ARBA" id="ARBA00009477"/>
    </source>
</evidence>
<name>A0A975ZPN1_9RHOB</name>
<dbReference type="SUPFAM" id="SSF111369">
    <property type="entry name" value="HlyD-like secretion proteins"/>
    <property type="match status" value="1"/>
</dbReference>
<evidence type="ECO:0000259" key="4">
    <source>
        <dbReference type="Pfam" id="PF25954"/>
    </source>
</evidence>
<keyword evidence="6" id="KW-1185">Reference proteome</keyword>
<dbReference type="Proteomes" id="UP000182932">
    <property type="component" value="Unassembled WGS sequence"/>
</dbReference>
<gene>
    <name evidence="5" type="ORF">SAMN04487940_1147</name>
</gene>
<protein>
    <submittedName>
        <fullName evidence="5">RND family efflux transporter, MFP subunit</fullName>
    </submittedName>
</protein>
<dbReference type="PANTHER" id="PTHR30469:SF11">
    <property type="entry name" value="BLL4320 PROTEIN"/>
    <property type="match status" value="1"/>
</dbReference>
<feature type="domain" description="Multidrug resistance protein MdtA-like barrel-sandwich hybrid" evidence="3">
    <location>
        <begin position="88"/>
        <end position="214"/>
    </location>
</feature>
<sequence>MRTLISVLAGAGLLFGAYVISFGVPERLASYLGAAAGAEAAPSAEARPGGGAGRPGGRGGATSVVLAPLEARPHDLVLRTIGSATSLRNVEVVASVSGEVAEVRMAANASVAKGDVLLRLDDRAQRLAVEIAETERDEAQASLNRYNTLKDNGNLTITDVAMAEAEVALRLAEANLALAQVALEDRTIRAPMSGRLGLSTLETGTYVSAGTALVTIDDSSALIAEFEVPERSIGLLEVGRVVQVGTPTYVGRVFEGVITAFDSRLDSVTRSATVRARIDNSEGELLSGMTFAVRMIEETEPLPVVPSTAVTWDRSGAGIWVSDAGRVTRHPVAIRYREGDQLWVETDVPLGAQIVAEGAAKLREGAQVNDAAEARPSA</sequence>